<dbReference type="Proteomes" id="UP000198641">
    <property type="component" value="Unassembled WGS sequence"/>
</dbReference>
<dbReference type="STRING" id="284577.SAMN05216571_11090"/>
<evidence type="ECO:0000313" key="1">
    <source>
        <dbReference type="EMBL" id="SDG34832.1"/>
    </source>
</evidence>
<organism evidence="1 2">
    <name type="scientific">Onishia taeanensis</name>
    <dbReference type="NCBI Taxonomy" id="284577"/>
    <lineage>
        <taxon>Bacteria</taxon>
        <taxon>Pseudomonadati</taxon>
        <taxon>Pseudomonadota</taxon>
        <taxon>Gammaproteobacteria</taxon>
        <taxon>Oceanospirillales</taxon>
        <taxon>Halomonadaceae</taxon>
        <taxon>Onishia</taxon>
    </lineage>
</organism>
<sequence>MQQRVNTHRNKTYEQILKEEMLSYHKGLATLTAYRLRNTPHATVTICRRGVADSAQVRRREVPKSVTRSATGWDGDEEGVKHTLAVVQKIVSSDTAFDTIPASRFLLL</sequence>
<dbReference type="AlphaFoldDB" id="A0A1G7TIA3"/>
<protein>
    <submittedName>
        <fullName evidence="1">Uncharacterized protein</fullName>
    </submittedName>
</protein>
<evidence type="ECO:0000313" key="2">
    <source>
        <dbReference type="Proteomes" id="UP000198641"/>
    </source>
</evidence>
<proteinExistence type="predicted"/>
<keyword evidence="2" id="KW-1185">Reference proteome</keyword>
<gene>
    <name evidence="1" type="ORF">SAMN05216571_11090</name>
</gene>
<reference evidence="1 2" key="1">
    <citation type="submission" date="2016-10" db="EMBL/GenBank/DDBJ databases">
        <authorList>
            <person name="de Groot N.N."/>
        </authorList>
    </citation>
    <scope>NUCLEOTIDE SEQUENCE [LARGE SCALE GENOMIC DNA]</scope>
    <source>
        <strain evidence="1 2">BH539</strain>
    </source>
</reference>
<name>A0A1G7TIA3_9GAMM</name>
<dbReference type="EMBL" id="FNCI01000010">
    <property type="protein sequence ID" value="SDG34832.1"/>
    <property type="molecule type" value="Genomic_DNA"/>
</dbReference>
<accession>A0A1G7TIA3</accession>